<keyword evidence="5 8" id="KW-0808">Transferase</keyword>
<evidence type="ECO:0000256" key="4">
    <source>
        <dbReference type="ARBA" id="ARBA00011245"/>
    </source>
</evidence>
<dbReference type="GO" id="GO:0004418">
    <property type="term" value="F:hydroxymethylbilane synthase activity"/>
    <property type="evidence" value="ECO:0007669"/>
    <property type="project" value="UniProtKB-UniRule"/>
</dbReference>
<proteinExistence type="inferred from homology"/>
<comment type="cofactor">
    <cofactor evidence="8">
        <name>dipyrromethane</name>
        <dbReference type="ChEBI" id="CHEBI:60342"/>
    </cofactor>
    <text evidence="8">Binds 1 dipyrromethane group covalently.</text>
</comment>
<name>A0A0P9EKM1_9GAMM</name>
<organism evidence="11 12">
    <name type="scientific">Thiohalorhabdus denitrificans</name>
    <dbReference type="NCBI Taxonomy" id="381306"/>
    <lineage>
        <taxon>Bacteria</taxon>
        <taxon>Pseudomonadati</taxon>
        <taxon>Pseudomonadota</taxon>
        <taxon>Gammaproteobacteria</taxon>
        <taxon>Thiohalorhabdales</taxon>
        <taxon>Thiohalorhabdaceae</taxon>
        <taxon>Thiohalorhabdus</taxon>
    </lineage>
</organism>
<dbReference type="InterPro" id="IPR000860">
    <property type="entry name" value="HemC"/>
</dbReference>
<comment type="subunit">
    <text evidence="4 8">Monomer.</text>
</comment>
<dbReference type="PATRIC" id="fig|381306.5.peg.1646"/>
<evidence type="ECO:0000256" key="8">
    <source>
        <dbReference type="HAMAP-Rule" id="MF_00260"/>
    </source>
</evidence>
<accession>A0A0P9EKM1</accession>
<comment type="pathway">
    <text evidence="2">Porphyrin-containing compound metabolism; protoporphyrin-IX biosynthesis; coproporphyrinogen-III from 5-aminolevulinate: step 2/4.</text>
</comment>
<dbReference type="GO" id="GO:0006782">
    <property type="term" value="P:protoporphyrinogen IX biosynthetic process"/>
    <property type="evidence" value="ECO:0007669"/>
    <property type="project" value="UniProtKB-UniRule"/>
</dbReference>
<protein>
    <recommendedName>
        <fullName evidence="8">Porphobilinogen deaminase</fullName>
        <shortName evidence="8">PBG</shortName>
        <ecNumber evidence="8">2.5.1.61</ecNumber>
    </recommendedName>
    <alternativeName>
        <fullName evidence="8">Hydroxymethylbilane synthase</fullName>
        <shortName evidence="8">HMBS</shortName>
    </alternativeName>
    <alternativeName>
        <fullName evidence="8">Pre-uroporphyrinogen synthase</fullName>
    </alternativeName>
</protein>
<feature type="domain" description="Porphobilinogen deaminase C-terminal" evidence="10">
    <location>
        <begin position="227"/>
        <end position="295"/>
    </location>
</feature>
<dbReference type="UniPathway" id="UPA00251">
    <property type="reaction ID" value="UER00319"/>
</dbReference>
<dbReference type="RefSeq" id="WP_054966943.1">
    <property type="nucleotide sequence ID" value="NZ_FMUN01000001.1"/>
</dbReference>
<keyword evidence="12" id="KW-1185">Reference proteome</keyword>
<dbReference type="Proteomes" id="UP000183104">
    <property type="component" value="Unassembled WGS sequence"/>
</dbReference>
<evidence type="ECO:0000256" key="7">
    <source>
        <dbReference type="ARBA" id="ARBA00048169"/>
    </source>
</evidence>
<dbReference type="Pfam" id="PF03900">
    <property type="entry name" value="Porphobil_deamC"/>
    <property type="match status" value="1"/>
</dbReference>
<dbReference type="PRINTS" id="PR00151">
    <property type="entry name" value="PORPHBDMNASE"/>
</dbReference>
<keyword evidence="6 8" id="KW-0627">Porphyrin biosynthesis</keyword>
<evidence type="ECO:0000259" key="10">
    <source>
        <dbReference type="Pfam" id="PF03900"/>
    </source>
</evidence>
<feature type="modified residue" description="S-(dipyrrolylmethanemethyl)cysteine" evidence="8">
    <location>
        <position position="242"/>
    </location>
</feature>
<dbReference type="EMBL" id="FMUN01000001">
    <property type="protein sequence ID" value="SCX77406.1"/>
    <property type="molecule type" value="Genomic_DNA"/>
</dbReference>
<dbReference type="InterPro" id="IPR036803">
    <property type="entry name" value="Porphobilinogen_deaminase_C_sf"/>
</dbReference>
<gene>
    <name evidence="8" type="primary">hemC</name>
    <name evidence="11" type="ORF">SAMN05661077_0362</name>
</gene>
<evidence type="ECO:0000256" key="6">
    <source>
        <dbReference type="ARBA" id="ARBA00023244"/>
    </source>
</evidence>
<dbReference type="Gene3D" id="3.30.160.40">
    <property type="entry name" value="Porphobilinogen deaminase, C-terminal domain"/>
    <property type="match status" value="1"/>
</dbReference>
<comment type="catalytic activity">
    <reaction evidence="7 8">
        <text>4 porphobilinogen + H2O = hydroxymethylbilane + 4 NH4(+)</text>
        <dbReference type="Rhea" id="RHEA:13185"/>
        <dbReference type="ChEBI" id="CHEBI:15377"/>
        <dbReference type="ChEBI" id="CHEBI:28938"/>
        <dbReference type="ChEBI" id="CHEBI:57845"/>
        <dbReference type="ChEBI" id="CHEBI:58126"/>
        <dbReference type="EC" id="2.5.1.61"/>
    </reaction>
</comment>
<dbReference type="OrthoDB" id="9810298at2"/>
<dbReference type="Gene3D" id="3.40.190.10">
    <property type="entry name" value="Periplasmic binding protein-like II"/>
    <property type="match status" value="2"/>
</dbReference>
<evidence type="ECO:0000256" key="1">
    <source>
        <dbReference type="ARBA" id="ARBA00002869"/>
    </source>
</evidence>
<evidence type="ECO:0000313" key="12">
    <source>
        <dbReference type="Proteomes" id="UP000183104"/>
    </source>
</evidence>
<dbReference type="CDD" id="cd13646">
    <property type="entry name" value="PBP2_EcHMBS_like"/>
    <property type="match status" value="1"/>
</dbReference>
<dbReference type="SUPFAM" id="SSF54782">
    <property type="entry name" value="Porphobilinogen deaminase (hydroxymethylbilane synthase), C-terminal domain"/>
    <property type="match status" value="1"/>
</dbReference>
<dbReference type="Pfam" id="PF01379">
    <property type="entry name" value="Porphobil_deam"/>
    <property type="match status" value="1"/>
</dbReference>
<dbReference type="AlphaFoldDB" id="A0A0P9EKM1"/>
<feature type="domain" description="Porphobilinogen deaminase N-terminal" evidence="9">
    <location>
        <begin position="6"/>
        <end position="212"/>
    </location>
</feature>
<evidence type="ECO:0000256" key="2">
    <source>
        <dbReference type="ARBA" id="ARBA00004735"/>
    </source>
</evidence>
<dbReference type="NCBIfam" id="TIGR00212">
    <property type="entry name" value="hemC"/>
    <property type="match status" value="1"/>
</dbReference>
<evidence type="ECO:0000313" key="11">
    <source>
        <dbReference type="EMBL" id="SCX77406.1"/>
    </source>
</evidence>
<comment type="miscellaneous">
    <text evidence="8">The porphobilinogen subunits are added to the dipyrromethane group.</text>
</comment>
<evidence type="ECO:0000256" key="3">
    <source>
        <dbReference type="ARBA" id="ARBA00005638"/>
    </source>
</evidence>
<evidence type="ECO:0000259" key="9">
    <source>
        <dbReference type="Pfam" id="PF01379"/>
    </source>
</evidence>
<dbReference type="PANTHER" id="PTHR11557:SF0">
    <property type="entry name" value="PORPHOBILINOGEN DEAMINASE"/>
    <property type="match status" value="1"/>
</dbReference>
<sequence>MSGERIRIGTRGSKLALWQANHVKGLLEAAHPGLEAELVTITTTGDRVQDRSLLEMGGKGAFVKEIEEGLLAGTIDIAVHSMKDVPVELPEGLHLPVVCKREDPRDAFLSLQYSHPSEMPAGARIGSSSLRRKCQLMARFPELEVAEIRGNVDTRLRKLEDGQYDAIVLAAAGLRRLGWADRITTLLDPADSLPAMGQGTIGIECREADDATLERLRAIEDGETAVRTRAEWALNRRMQGGCEVPMGGFAELDGERLRVRGLVGEPDGSRLIEDAVEGPAAEAERLGRDLADRLLGEGADAILERARGRA</sequence>
<dbReference type="GO" id="GO:0005737">
    <property type="term" value="C:cytoplasm"/>
    <property type="evidence" value="ECO:0007669"/>
    <property type="project" value="UniProtKB-UniRule"/>
</dbReference>
<dbReference type="STRING" id="381306.AN478_12470"/>
<dbReference type="FunFam" id="3.40.190.10:FF:000004">
    <property type="entry name" value="Porphobilinogen deaminase"/>
    <property type="match status" value="1"/>
</dbReference>
<comment type="function">
    <text evidence="1 8">Tetrapolymerization of the monopyrrole PBG into the hydroxymethylbilane pre-uroporphyrinogen in several discrete steps.</text>
</comment>
<dbReference type="PANTHER" id="PTHR11557">
    <property type="entry name" value="PORPHOBILINOGEN DEAMINASE"/>
    <property type="match status" value="1"/>
</dbReference>
<dbReference type="InterPro" id="IPR022418">
    <property type="entry name" value="Porphobilinogen_deaminase_C"/>
</dbReference>
<dbReference type="InterPro" id="IPR022417">
    <property type="entry name" value="Porphobilin_deaminase_N"/>
</dbReference>
<dbReference type="PIRSF" id="PIRSF001438">
    <property type="entry name" value="4pyrrol_synth_OHMeBilane_synth"/>
    <property type="match status" value="1"/>
</dbReference>
<dbReference type="FunFam" id="3.40.190.10:FF:000005">
    <property type="entry name" value="Porphobilinogen deaminase"/>
    <property type="match status" value="1"/>
</dbReference>
<dbReference type="SUPFAM" id="SSF53850">
    <property type="entry name" value="Periplasmic binding protein-like II"/>
    <property type="match status" value="1"/>
</dbReference>
<reference evidence="12" key="1">
    <citation type="submission" date="2016-10" db="EMBL/GenBank/DDBJ databases">
        <authorList>
            <person name="Varghese N."/>
        </authorList>
    </citation>
    <scope>NUCLEOTIDE SEQUENCE [LARGE SCALE GENOMIC DNA]</scope>
    <source>
        <strain evidence="12">HL 19</strain>
    </source>
</reference>
<comment type="similarity">
    <text evidence="3 8">Belongs to the HMBS family.</text>
</comment>
<dbReference type="EC" id="2.5.1.61" evidence="8"/>
<evidence type="ECO:0000256" key="5">
    <source>
        <dbReference type="ARBA" id="ARBA00022679"/>
    </source>
</evidence>
<dbReference type="HAMAP" id="MF_00260">
    <property type="entry name" value="Porphobil_deam"/>
    <property type="match status" value="1"/>
</dbReference>